<protein>
    <submittedName>
        <fullName evidence="1">Sorbitol dehydrogenase family protein</fullName>
    </submittedName>
</protein>
<dbReference type="AlphaFoldDB" id="A0AA41YMS9"/>
<reference evidence="1" key="2">
    <citation type="submission" date="2022-10" db="EMBL/GenBank/DDBJ databases">
        <authorList>
            <person name="Trinh H.N."/>
        </authorList>
    </citation>
    <scope>NUCLEOTIDE SEQUENCE</scope>
    <source>
        <strain evidence="1">RN2-1</strain>
    </source>
</reference>
<dbReference type="Pfam" id="PF12318">
    <property type="entry name" value="FAD-SLDH"/>
    <property type="match status" value="1"/>
</dbReference>
<reference evidence="1" key="1">
    <citation type="submission" date="2022-09" db="EMBL/GenBank/DDBJ databases">
        <title>Rhodovastum sp. nov. RN2-1 isolated from soil in Seongnam, South Korea.</title>
        <authorList>
            <person name="Le N.T."/>
        </authorList>
    </citation>
    <scope>NUCLEOTIDE SEQUENCE</scope>
    <source>
        <strain evidence="1">RN2-1</strain>
    </source>
</reference>
<keyword evidence="2" id="KW-1185">Reference proteome</keyword>
<name>A0AA41YMS9_9PROT</name>
<dbReference type="RefSeq" id="WP_264713555.1">
    <property type="nucleotide sequence ID" value="NZ_JAPDNT010000005.1"/>
</dbReference>
<dbReference type="EMBL" id="JAPDNT010000005">
    <property type="protein sequence ID" value="MCW3474898.1"/>
    <property type="molecule type" value="Genomic_DNA"/>
</dbReference>
<comment type="caution">
    <text evidence="1">The sequence shown here is derived from an EMBL/GenBank/DDBJ whole genome shotgun (WGS) entry which is preliminary data.</text>
</comment>
<organism evidence="1 2">
    <name type="scientific">Limobrevibacterium gyesilva</name>
    <dbReference type="NCBI Taxonomy" id="2991712"/>
    <lineage>
        <taxon>Bacteria</taxon>
        <taxon>Pseudomonadati</taxon>
        <taxon>Pseudomonadota</taxon>
        <taxon>Alphaproteobacteria</taxon>
        <taxon>Acetobacterales</taxon>
        <taxon>Acetobacteraceae</taxon>
        <taxon>Limobrevibacterium</taxon>
    </lineage>
</organism>
<sequence length="188" mass="20106">MTLGALHGAGPSDTPVFSVLDHSQTTAGSHDPVRRALLVTLLAAYVTTLVSPALAAPSTDAALAAFLAASKLLTGRPTLESEQASRLFGALTADDPQFPEKVQALASLIDQRKIDPLRLQQVLDAERSELAALPRDIVTAWYVGVVGDDERARCITFETSLMNVIVSDRLKPPSYCYGVYGSWAQKPT</sequence>
<evidence type="ECO:0000313" key="1">
    <source>
        <dbReference type="EMBL" id="MCW3474898.1"/>
    </source>
</evidence>
<dbReference type="Proteomes" id="UP001165679">
    <property type="component" value="Unassembled WGS sequence"/>
</dbReference>
<dbReference type="InterPro" id="IPR024651">
    <property type="entry name" value="FAD-SLDH_ssu"/>
</dbReference>
<gene>
    <name evidence="1" type="ORF">OL599_09920</name>
</gene>
<evidence type="ECO:0000313" key="2">
    <source>
        <dbReference type="Proteomes" id="UP001165679"/>
    </source>
</evidence>
<proteinExistence type="predicted"/>
<accession>A0AA41YMS9</accession>